<organism evidence="2 3">
    <name type="scientific">Streptosporangium longisporum</name>
    <dbReference type="NCBI Taxonomy" id="46187"/>
    <lineage>
        <taxon>Bacteria</taxon>
        <taxon>Bacillati</taxon>
        <taxon>Actinomycetota</taxon>
        <taxon>Actinomycetes</taxon>
        <taxon>Streptosporangiales</taxon>
        <taxon>Streptosporangiaceae</taxon>
        <taxon>Streptosporangium</taxon>
    </lineage>
</organism>
<dbReference type="EMBL" id="BAAAWD010000019">
    <property type="protein sequence ID" value="GAA3029437.1"/>
    <property type="molecule type" value="Genomic_DNA"/>
</dbReference>
<gene>
    <name evidence="2" type="ORF">GCM10017559_64940</name>
</gene>
<proteinExistence type="predicted"/>
<reference evidence="3" key="1">
    <citation type="journal article" date="2019" name="Int. J. Syst. Evol. Microbiol.">
        <title>The Global Catalogue of Microorganisms (GCM) 10K type strain sequencing project: providing services to taxonomists for standard genome sequencing and annotation.</title>
        <authorList>
            <consortium name="The Broad Institute Genomics Platform"/>
            <consortium name="The Broad Institute Genome Sequencing Center for Infectious Disease"/>
            <person name="Wu L."/>
            <person name="Ma J."/>
        </authorList>
    </citation>
    <scope>NUCLEOTIDE SEQUENCE [LARGE SCALE GENOMIC DNA]</scope>
    <source>
        <strain evidence="3">JCM 3106</strain>
    </source>
</reference>
<name>A0ABP6L1E1_9ACTN</name>
<accession>A0ABP6L1E1</accession>
<keyword evidence="3" id="KW-1185">Reference proteome</keyword>
<comment type="caution">
    <text evidence="2">The sequence shown here is derived from an EMBL/GenBank/DDBJ whole genome shotgun (WGS) entry which is preliminary data.</text>
</comment>
<evidence type="ECO:0000256" key="1">
    <source>
        <dbReference type="SAM" id="MobiDB-lite"/>
    </source>
</evidence>
<dbReference type="Proteomes" id="UP001499930">
    <property type="component" value="Unassembled WGS sequence"/>
</dbReference>
<evidence type="ECO:0000313" key="3">
    <source>
        <dbReference type="Proteomes" id="UP001499930"/>
    </source>
</evidence>
<sequence>MPSIGAHARSSEWPLRPGADQSLEDWGGGSLSSAARRLLPRGRGPDRLIEGLRATGVYRFGSLDCPCPWRGPARGWCDG</sequence>
<evidence type="ECO:0000313" key="2">
    <source>
        <dbReference type="EMBL" id="GAA3029437.1"/>
    </source>
</evidence>
<feature type="region of interest" description="Disordered" evidence="1">
    <location>
        <begin position="1"/>
        <end position="27"/>
    </location>
</feature>
<protein>
    <submittedName>
        <fullName evidence="2">Uncharacterized protein</fullName>
    </submittedName>
</protein>